<evidence type="ECO:0000313" key="13">
    <source>
        <dbReference type="Proteomes" id="UP001431783"/>
    </source>
</evidence>
<evidence type="ECO:0000313" key="12">
    <source>
        <dbReference type="EMBL" id="KAK9891959.1"/>
    </source>
</evidence>
<feature type="disulfide bond" evidence="8">
    <location>
        <begin position="157"/>
        <end position="176"/>
    </location>
</feature>
<dbReference type="Pfam" id="PF00086">
    <property type="entry name" value="Thyroglobulin_1"/>
    <property type="match status" value="1"/>
</dbReference>
<accession>A0AAW1VI09</accession>
<proteinExistence type="predicted"/>
<keyword evidence="2" id="KW-0964">Secreted</keyword>
<dbReference type="SMART" id="SM00054">
    <property type="entry name" value="EFh"/>
    <property type="match status" value="2"/>
</dbReference>
<evidence type="ECO:0000256" key="3">
    <source>
        <dbReference type="ARBA" id="ARBA00022729"/>
    </source>
</evidence>
<dbReference type="SUPFAM" id="SSF57610">
    <property type="entry name" value="Thyroglobulin type-1 domain"/>
    <property type="match status" value="1"/>
</dbReference>
<feature type="region of interest" description="Disordered" evidence="9">
    <location>
        <begin position="342"/>
        <end position="366"/>
    </location>
</feature>
<feature type="compositionally biased region" description="Polar residues" evidence="9">
    <location>
        <begin position="342"/>
        <end position="353"/>
    </location>
</feature>
<dbReference type="InterPro" id="IPR000716">
    <property type="entry name" value="Thyroglobulin_1"/>
</dbReference>
<feature type="compositionally biased region" description="Basic and acidic residues" evidence="9">
    <location>
        <begin position="141"/>
        <end position="153"/>
    </location>
</feature>
<dbReference type="SMART" id="SM00211">
    <property type="entry name" value="TY"/>
    <property type="match status" value="1"/>
</dbReference>
<dbReference type="InterPro" id="IPR011992">
    <property type="entry name" value="EF-hand-dom_pair"/>
</dbReference>
<keyword evidence="5" id="KW-0106">Calcium</keyword>
<feature type="region of interest" description="Disordered" evidence="9">
    <location>
        <begin position="104"/>
        <end position="162"/>
    </location>
</feature>
<dbReference type="PROSITE" id="PS50222">
    <property type="entry name" value="EF_HAND_2"/>
    <property type="match status" value="1"/>
</dbReference>
<evidence type="ECO:0000256" key="2">
    <source>
        <dbReference type="ARBA" id="ARBA00022525"/>
    </source>
</evidence>
<evidence type="ECO:0000259" key="10">
    <source>
        <dbReference type="PROSITE" id="PS50222"/>
    </source>
</evidence>
<feature type="domain" description="EF-hand" evidence="10">
    <location>
        <begin position="17"/>
        <end position="52"/>
    </location>
</feature>
<comment type="subcellular location">
    <subcellularLocation>
        <location evidence="1">Secreted</location>
    </subcellularLocation>
</comment>
<organism evidence="12 13">
    <name type="scientific">Henosepilachna vigintioctopunctata</name>
    <dbReference type="NCBI Taxonomy" id="420089"/>
    <lineage>
        <taxon>Eukaryota</taxon>
        <taxon>Metazoa</taxon>
        <taxon>Ecdysozoa</taxon>
        <taxon>Arthropoda</taxon>
        <taxon>Hexapoda</taxon>
        <taxon>Insecta</taxon>
        <taxon>Pterygota</taxon>
        <taxon>Neoptera</taxon>
        <taxon>Endopterygota</taxon>
        <taxon>Coleoptera</taxon>
        <taxon>Polyphaga</taxon>
        <taxon>Cucujiformia</taxon>
        <taxon>Coccinelloidea</taxon>
        <taxon>Coccinellidae</taxon>
        <taxon>Epilachninae</taxon>
        <taxon>Epilachnini</taxon>
        <taxon>Henosepilachna</taxon>
    </lineage>
</organism>
<dbReference type="PROSITE" id="PS00484">
    <property type="entry name" value="THYROGLOBULIN_1_1"/>
    <property type="match status" value="1"/>
</dbReference>
<evidence type="ECO:0000259" key="11">
    <source>
        <dbReference type="PROSITE" id="PS51162"/>
    </source>
</evidence>
<keyword evidence="7" id="KW-0325">Glycoprotein</keyword>
<dbReference type="InterPro" id="IPR018247">
    <property type="entry name" value="EF_Hand_1_Ca_BS"/>
</dbReference>
<keyword evidence="6 8" id="KW-1015">Disulfide bond</keyword>
<dbReference type="Proteomes" id="UP001431783">
    <property type="component" value="Unassembled WGS sequence"/>
</dbReference>
<name>A0AAW1VI09_9CUCU</name>
<dbReference type="Gene3D" id="1.10.238.10">
    <property type="entry name" value="EF-hand"/>
    <property type="match status" value="2"/>
</dbReference>
<dbReference type="Pfam" id="PF10591">
    <property type="entry name" value="SPARC_Ca_bdg"/>
    <property type="match status" value="2"/>
</dbReference>
<reference evidence="12 13" key="1">
    <citation type="submission" date="2023-03" db="EMBL/GenBank/DDBJ databases">
        <title>Genome insight into feeding habits of ladybird beetles.</title>
        <authorList>
            <person name="Li H.-S."/>
            <person name="Huang Y.-H."/>
            <person name="Pang H."/>
        </authorList>
    </citation>
    <scope>NUCLEOTIDE SEQUENCE [LARGE SCALE GENOMIC DNA]</scope>
    <source>
        <strain evidence="12">SYSU_2023b</strain>
        <tissue evidence="12">Whole body</tissue>
    </source>
</reference>
<evidence type="ECO:0000256" key="7">
    <source>
        <dbReference type="ARBA" id="ARBA00023180"/>
    </source>
</evidence>
<comment type="caution">
    <text evidence="8">Lacks conserved residue(s) required for the propagation of feature annotation.</text>
</comment>
<feature type="domain" description="Thyroglobulin type-1" evidence="11">
    <location>
        <begin position="154"/>
        <end position="217"/>
    </location>
</feature>
<evidence type="ECO:0000256" key="5">
    <source>
        <dbReference type="ARBA" id="ARBA00022837"/>
    </source>
</evidence>
<dbReference type="CDD" id="cd16234">
    <property type="entry name" value="EFh_SPARC_SMOC"/>
    <property type="match status" value="1"/>
</dbReference>
<dbReference type="InterPro" id="IPR002048">
    <property type="entry name" value="EF_hand_dom"/>
</dbReference>
<dbReference type="AlphaFoldDB" id="A0AAW1VI09"/>
<dbReference type="InterPro" id="IPR051950">
    <property type="entry name" value="Dev_reg/Prot_inhib"/>
</dbReference>
<evidence type="ECO:0000256" key="4">
    <source>
        <dbReference type="ARBA" id="ARBA00022737"/>
    </source>
</evidence>
<dbReference type="EMBL" id="JARQZJ010000131">
    <property type="protein sequence ID" value="KAK9891959.1"/>
    <property type="molecule type" value="Genomic_DNA"/>
</dbReference>
<dbReference type="SUPFAM" id="SSF47473">
    <property type="entry name" value="EF-hand"/>
    <property type="match status" value="2"/>
</dbReference>
<keyword evidence="13" id="KW-1185">Reference proteome</keyword>
<protein>
    <submittedName>
        <fullName evidence="12">Uncharacterized protein</fullName>
    </submittedName>
</protein>
<dbReference type="InterPro" id="IPR019577">
    <property type="entry name" value="SPARC/Testican_Ca-bd-dom"/>
</dbReference>
<evidence type="ECO:0000256" key="8">
    <source>
        <dbReference type="PROSITE-ProRule" id="PRU00500"/>
    </source>
</evidence>
<dbReference type="CDD" id="cd00191">
    <property type="entry name" value="TY"/>
    <property type="match status" value="1"/>
</dbReference>
<gene>
    <name evidence="12" type="ORF">WA026_017442</name>
</gene>
<evidence type="ECO:0000256" key="9">
    <source>
        <dbReference type="SAM" id="MobiDB-lite"/>
    </source>
</evidence>
<feature type="disulfide bond" evidence="8">
    <location>
        <begin position="187"/>
        <end position="194"/>
    </location>
</feature>
<dbReference type="PANTHER" id="PTHR12352">
    <property type="entry name" value="SECRETED MODULAR CALCIUM-BINDING PROTEIN"/>
    <property type="match status" value="1"/>
</dbReference>
<dbReference type="Gene3D" id="4.10.800.10">
    <property type="entry name" value="Thyroglobulin type-1"/>
    <property type="match status" value="1"/>
</dbReference>
<dbReference type="GO" id="GO:0005509">
    <property type="term" value="F:calcium ion binding"/>
    <property type="evidence" value="ECO:0007669"/>
    <property type="project" value="InterPro"/>
</dbReference>
<evidence type="ECO:0000256" key="1">
    <source>
        <dbReference type="ARBA" id="ARBA00004613"/>
    </source>
</evidence>
<feature type="compositionally biased region" description="Acidic residues" evidence="9">
    <location>
        <begin position="110"/>
        <end position="119"/>
    </location>
</feature>
<dbReference type="PANTHER" id="PTHR12352:SF30">
    <property type="entry name" value="FI05255P"/>
    <property type="match status" value="1"/>
</dbReference>
<keyword evidence="4" id="KW-0677">Repeat</keyword>
<comment type="caution">
    <text evidence="12">The sequence shown here is derived from an EMBL/GenBank/DDBJ whole genome shotgun (WGS) entry which is preliminary data.</text>
</comment>
<dbReference type="GO" id="GO:0005615">
    <property type="term" value="C:extracellular space"/>
    <property type="evidence" value="ECO:0007669"/>
    <property type="project" value="TreeGrafter"/>
</dbReference>
<evidence type="ECO:0000256" key="6">
    <source>
        <dbReference type="ARBA" id="ARBA00023157"/>
    </source>
</evidence>
<dbReference type="FunFam" id="4.10.800.10:FF:000004">
    <property type="entry name" value="SPARC-related modular calcium-binding protein 1"/>
    <property type="match status" value="1"/>
</dbReference>
<keyword evidence="3" id="KW-0732">Signal</keyword>
<dbReference type="PROSITE" id="PS00018">
    <property type="entry name" value="EF_HAND_1"/>
    <property type="match status" value="4"/>
</dbReference>
<dbReference type="InterPro" id="IPR036857">
    <property type="entry name" value="Thyroglobulin_1_sf"/>
</dbReference>
<sequence>MFLMEWQREKQTSASANDTVVIEWKFVDLDLNEDGKLDKTEYRDLRRMVKKAVKPKRCGRSFLRSCDLNTDQIIERREWADCLARNGMDVSLRVFSWLNADGNEGTTSIDNEDTDDDLDLPPSRSPPDGVLSQGGNPLGHNYDDDSSDVREEEPANCLSDRQTALSEGSQLYIPECTSDGRYQKVQCYKSAGYCWCVNEDTGKNIPGTSIKNATPKCDDLLPTSRPMKGCPEEKKIAFLRDLMQYLQTKMNSTSALNDLIWKVSREEQTAKMSFVMFDKNKNKMLDRNEWKAFKDMVLEMKTLKKCGKKLPRYCDINRDRQISMTEWLLCLNVQQVTMTSLTNVTPRNGTSSRAGKKNPLNMLKAD</sequence>
<dbReference type="PROSITE" id="PS51162">
    <property type="entry name" value="THYROGLOBULIN_1_2"/>
    <property type="match status" value="1"/>
</dbReference>